<name>A0A226N9D1_CALSU</name>
<feature type="domain" description="Integrase zinc-binding" evidence="2">
    <location>
        <begin position="101"/>
        <end position="158"/>
    </location>
</feature>
<comment type="caution">
    <text evidence="3">The sequence shown here is derived from an EMBL/GenBank/DDBJ whole genome shotgun (WGS) entry which is preliminary data.</text>
</comment>
<dbReference type="Gene3D" id="3.30.420.10">
    <property type="entry name" value="Ribonuclease H-like superfamily/Ribonuclease H"/>
    <property type="match status" value="1"/>
</dbReference>
<dbReference type="STRING" id="9009.A0A226N9D1"/>
<accession>A0A226N9D1</accession>
<evidence type="ECO:0000313" key="4">
    <source>
        <dbReference type="Proteomes" id="UP000198323"/>
    </source>
</evidence>
<gene>
    <name evidence="3" type="ORF">ASZ78_002037</name>
</gene>
<dbReference type="PANTHER" id="PTHR37984:SF5">
    <property type="entry name" value="PROTEIN NYNRIN-LIKE"/>
    <property type="match status" value="1"/>
</dbReference>
<protein>
    <recommendedName>
        <fullName evidence="1">Gypsy retrotransposon integrase-like protein 1</fullName>
    </recommendedName>
</protein>
<dbReference type="PANTHER" id="PTHR37984">
    <property type="entry name" value="PROTEIN CBG26694"/>
    <property type="match status" value="1"/>
</dbReference>
<dbReference type="GO" id="GO:0003676">
    <property type="term" value="F:nucleic acid binding"/>
    <property type="evidence" value="ECO:0007669"/>
    <property type="project" value="InterPro"/>
</dbReference>
<evidence type="ECO:0000313" key="3">
    <source>
        <dbReference type="EMBL" id="OXB64107.1"/>
    </source>
</evidence>
<dbReference type="InterPro" id="IPR036397">
    <property type="entry name" value="RNaseH_sf"/>
</dbReference>
<dbReference type="InterPro" id="IPR041588">
    <property type="entry name" value="Integrase_H2C2"/>
</dbReference>
<keyword evidence="4" id="KW-1185">Reference proteome</keyword>
<evidence type="ECO:0000259" key="2">
    <source>
        <dbReference type="Pfam" id="PF17921"/>
    </source>
</evidence>
<dbReference type="Pfam" id="PF17921">
    <property type="entry name" value="Integrase_H2C2"/>
    <property type="match status" value="1"/>
</dbReference>
<dbReference type="AlphaFoldDB" id="A0A226N9D1"/>
<dbReference type="EMBL" id="MCFN01000132">
    <property type="protein sequence ID" value="OXB64107.1"/>
    <property type="molecule type" value="Genomic_DNA"/>
</dbReference>
<dbReference type="OrthoDB" id="413122at2759"/>
<dbReference type="FunFam" id="1.10.340.70:FF:000001">
    <property type="entry name" value="Retrovirus-related Pol polyprotein from transposon gypsy-like Protein"/>
    <property type="match status" value="1"/>
</dbReference>
<dbReference type="InterPro" id="IPR050951">
    <property type="entry name" value="Retrovirus_Pol_polyprotein"/>
</dbReference>
<reference evidence="3 4" key="1">
    <citation type="submission" date="2016-07" db="EMBL/GenBank/DDBJ databases">
        <title>Disparate Historic Effective Population Sizes Predicted by Modern Levels of Genome Diversity for the Scaled Quail (Callipepla squamata) and the Northern Bobwhite (Colinus virginianus): Inferences from First and Second Generation Draft Genome Assemblies for Sympatric New World Quail.</title>
        <authorList>
            <person name="Oldeschulte D.L."/>
            <person name="Halley Y.A."/>
            <person name="Bhattarai E.K."/>
            <person name="Brashear W.A."/>
            <person name="Hill J."/>
            <person name="Metz R.P."/>
            <person name="Johnson C.D."/>
            <person name="Rollins D."/>
            <person name="Peterson M.J."/>
            <person name="Bickhart D.M."/>
            <person name="Decker J.E."/>
            <person name="Seabury C.M."/>
        </authorList>
    </citation>
    <scope>NUCLEOTIDE SEQUENCE [LARGE SCALE GENOMIC DNA]</scope>
    <source>
        <strain evidence="3 4">Texas</strain>
        <tissue evidence="3">Leg muscle</tissue>
    </source>
</reference>
<proteinExistence type="predicted"/>
<evidence type="ECO:0000256" key="1">
    <source>
        <dbReference type="ARBA" id="ARBA00039658"/>
    </source>
</evidence>
<organism evidence="3 4">
    <name type="scientific">Callipepla squamata</name>
    <name type="common">Scaled quail</name>
    <dbReference type="NCBI Taxonomy" id="9009"/>
    <lineage>
        <taxon>Eukaryota</taxon>
        <taxon>Metazoa</taxon>
        <taxon>Chordata</taxon>
        <taxon>Craniata</taxon>
        <taxon>Vertebrata</taxon>
        <taxon>Euteleostomi</taxon>
        <taxon>Archelosauria</taxon>
        <taxon>Archosauria</taxon>
        <taxon>Dinosauria</taxon>
        <taxon>Saurischia</taxon>
        <taxon>Theropoda</taxon>
        <taxon>Coelurosauria</taxon>
        <taxon>Aves</taxon>
        <taxon>Neognathae</taxon>
        <taxon>Galloanserae</taxon>
        <taxon>Galliformes</taxon>
        <taxon>Odontophoridae</taxon>
        <taxon>Callipepla</taxon>
    </lineage>
</organism>
<sequence length="427" mass="48042">MESSLQVAEEEVVVAAEPCVPSSKFEDIYRLLAEGCFPPSFCSIKRKNLKRYAQKFVVDGGNRVGGWLASVGAAVGWGRGEGGGCLYYVGPKKEEKREVIVDPERRRQVFLESHFTEIGNHLGQKKTVHRIQSRYYWLGIVKDVVDWIKMCETCQNAEHNKNMSRKARPVKVESPWEVLGLAVHGECLWLSHELFKVSAPAVKERGRFVVTGEFGASKNIYAGESWDFCEEVSRHLCERWNISQILTPANPTDCVGLDHRSAEVLKSSICSVVNEKPGEWDAHLDPVLFDFRTSVNSATKYTPFFLMFNRYVCLSSEVDFVKDSKEQSVSSAKADGLPPFTAAVQEQQNAVKEIVISNMTSAYKRERKTMKRKSRVLPSLAFKMEENVFGSNGASSLKKLKKGQFVSFQIETVLPNEQSMAEVKKTS</sequence>
<dbReference type="Gene3D" id="1.10.340.70">
    <property type="match status" value="1"/>
</dbReference>
<dbReference type="Proteomes" id="UP000198323">
    <property type="component" value="Unassembled WGS sequence"/>
</dbReference>